<reference evidence="1" key="1">
    <citation type="journal article" date="2015" name="Nature">
        <title>Complex archaea that bridge the gap between prokaryotes and eukaryotes.</title>
        <authorList>
            <person name="Spang A."/>
            <person name="Saw J.H."/>
            <person name="Jorgensen S.L."/>
            <person name="Zaremba-Niedzwiedzka K."/>
            <person name="Martijn J."/>
            <person name="Lind A.E."/>
            <person name="van Eijk R."/>
            <person name="Schleper C."/>
            <person name="Guy L."/>
            <person name="Ettema T.J."/>
        </authorList>
    </citation>
    <scope>NUCLEOTIDE SEQUENCE</scope>
</reference>
<evidence type="ECO:0008006" key="2">
    <source>
        <dbReference type="Google" id="ProtNLM"/>
    </source>
</evidence>
<protein>
    <recommendedName>
        <fullName evidence="2">Type 1 pili tip component</fullName>
    </recommendedName>
</protein>
<sequence>MKIRELTQEWERTAKGRVTKNTYQVNLPLEDAARLAALHEMYPKRCVEDLITDLLATALEELEASLPYKRGEDVIAQDEMGDPLYNDAGPTPRYLELSRKHYQALAEQQQELEH</sequence>
<gene>
    <name evidence="1" type="ORF">LCGC14_0030980</name>
</gene>
<dbReference type="EMBL" id="LAZR01000006">
    <property type="protein sequence ID" value="KKO09605.1"/>
    <property type="molecule type" value="Genomic_DNA"/>
</dbReference>
<proteinExistence type="predicted"/>
<organism evidence="1">
    <name type="scientific">marine sediment metagenome</name>
    <dbReference type="NCBI Taxonomy" id="412755"/>
    <lineage>
        <taxon>unclassified sequences</taxon>
        <taxon>metagenomes</taxon>
        <taxon>ecological metagenomes</taxon>
    </lineage>
</organism>
<accession>A0A0F9VZS8</accession>
<dbReference type="AlphaFoldDB" id="A0A0F9VZS8"/>
<evidence type="ECO:0000313" key="1">
    <source>
        <dbReference type="EMBL" id="KKO09605.1"/>
    </source>
</evidence>
<name>A0A0F9VZS8_9ZZZZ</name>
<comment type="caution">
    <text evidence="1">The sequence shown here is derived from an EMBL/GenBank/DDBJ whole genome shotgun (WGS) entry which is preliminary data.</text>
</comment>